<dbReference type="InterPro" id="IPR025944">
    <property type="entry name" value="Sigma_54_int_dom_CS"/>
</dbReference>
<dbReference type="InterPro" id="IPR002197">
    <property type="entry name" value="HTH_Fis"/>
</dbReference>
<dbReference type="Gene3D" id="1.10.10.60">
    <property type="entry name" value="Homeodomain-like"/>
    <property type="match status" value="1"/>
</dbReference>
<dbReference type="GO" id="GO:0006355">
    <property type="term" value="P:regulation of DNA-templated transcription"/>
    <property type="evidence" value="ECO:0007669"/>
    <property type="project" value="InterPro"/>
</dbReference>
<dbReference type="OrthoDB" id="9810703at2"/>
<dbReference type="RefSeq" id="WP_153090221.1">
    <property type="nucleotide sequence ID" value="NZ_VZAH01000131.1"/>
</dbReference>
<feature type="region of interest" description="Disordered" evidence="7">
    <location>
        <begin position="122"/>
        <end position="166"/>
    </location>
</feature>
<dbReference type="PROSITE" id="PS50110">
    <property type="entry name" value="RESPONSE_REGULATORY"/>
    <property type="match status" value="1"/>
</dbReference>
<comment type="caution">
    <text evidence="10">The sequence shown here is derived from an EMBL/GenBank/DDBJ whole genome shotgun (WGS) entry which is preliminary data.</text>
</comment>
<feature type="domain" description="Response regulatory" evidence="9">
    <location>
        <begin position="3"/>
        <end position="119"/>
    </location>
</feature>
<name>A0A6G1VRV3_9BACT</name>
<dbReference type="Pfam" id="PF00072">
    <property type="entry name" value="Response_reg"/>
    <property type="match status" value="1"/>
</dbReference>
<dbReference type="InterPro" id="IPR011006">
    <property type="entry name" value="CheY-like_superfamily"/>
</dbReference>
<keyword evidence="1" id="KW-0547">Nucleotide-binding</keyword>
<feature type="compositionally biased region" description="Polar residues" evidence="7">
    <location>
        <begin position="132"/>
        <end position="145"/>
    </location>
</feature>
<dbReference type="InterPro" id="IPR058031">
    <property type="entry name" value="AAA_lid_NorR"/>
</dbReference>
<evidence type="ECO:0000256" key="6">
    <source>
        <dbReference type="PROSITE-ProRule" id="PRU00169"/>
    </source>
</evidence>
<evidence type="ECO:0000256" key="5">
    <source>
        <dbReference type="ARBA" id="ARBA00023163"/>
    </source>
</evidence>
<evidence type="ECO:0000256" key="7">
    <source>
        <dbReference type="SAM" id="MobiDB-lite"/>
    </source>
</evidence>
<dbReference type="InterPro" id="IPR025943">
    <property type="entry name" value="Sigma_54_int_dom_ATP-bd_2"/>
</dbReference>
<dbReference type="Gene3D" id="1.10.8.60">
    <property type="match status" value="1"/>
</dbReference>
<keyword evidence="2" id="KW-0067">ATP-binding</keyword>
<keyword evidence="6" id="KW-0597">Phosphoprotein</keyword>
<evidence type="ECO:0000256" key="3">
    <source>
        <dbReference type="ARBA" id="ARBA00023015"/>
    </source>
</evidence>
<dbReference type="CDD" id="cd00009">
    <property type="entry name" value="AAA"/>
    <property type="match status" value="1"/>
</dbReference>
<gene>
    <name evidence="10" type="ORF">F7D25_13345</name>
</gene>
<feature type="domain" description="Sigma-54 factor interaction" evidence="8">
    <location>
        <begin position="168"/>
        <end position="397"/>
    </location>
</feature>
<dbReference type="SUPFAM" id="SSF52540">
    <property type="entry name" value="P-loop containing nucleoside triphosphate hydrolases"/>
    <property type="match status" value="1"/>
</dbReference>
<keyword evidence="5" id="KW-0804">Transcription</keyword>
<feature type="modified residue" description="4-aspartylphosphate" evidence="6">
    <location>
        <position position="54"/>
    </location>
</feature>
<dbReference type="FunFam" id="3.40.50.300:FF:000006">
    <property type="entry name" value="DNA-binding transcriptional regulator NtrC"/>
    <property type="match status" value="1"/>
</dbReference>
<evidence type="ECO:0000256" key="1">
    <source>
        <dbReference type="ARBA" id="ARBA00022741"/>
    </source>
</evidence>
<dbReference type="PROSITE" id="PS50045">
    <property type="entry name" value="SIGMA54_INTERACT_4"/>
    <property type="match status" value="1"/>
</dbReference>
<dbReference type="PROSITE" id="PS00688">
    <property type="entry name" value="SIGMA54_INTERACT_3"/>
    <property type="match status" value="1"/>
</dbReference>
<evidence type="ECO:0000259" key="9">
    <source>
        <dbReference type="PROSITE" id="PS50110"/>
    </source>
</evidence>
<reference evidence="10 11" key="1">
    <citation type="submission" date="2019-09" db="EMBL/GenBank/DDBJ databases">
        <title>Distinct polysaccharide growth profiles of human intestinal Prevotella copri isolates.</title>
        <authorList>
            <person name="Fehlner-Peach H."/>
            <person name="Magnabosco C."/>
            <person name="Raghavan V."/>
            <person name="Scher J.U."/>
            <person name="Tett A."/>
            <person name="Cox L.M."/>
            <person name="Gottsegen C."/>
            <person name="Watters A."/>
            <person name="Wiltshire- Gordon J.D."/>
            <person name="Segata N."/>
            <person name="Bonneau R."/>
            <person name="Littman D.R."/>
        </authorList>
    </citation>
    <scope>NUCLEOTIDE SEQUENCE [LARGE SCALE GENOMIC DNA]</scope>
    <source>
        <strain evidence="11">iAA917</strain>
    </source>
</reference>
<evidence type="ECO:0000313" key="10">
    <source>
        <dbReference type="EMBL" id="MQP15371.1"/>
    </source>
</evidence>
<evidence type="ECO:0000256" key="2">
    <source>
        <dbReference type="ARBA" id="ARBA00022840"/>
    </source>
</evidence>
<dbReference type="GO" id="GO:0005524">
    <property type="term" value="F:ATP binding"/>
    <property type="evidence" value="ECO:0007669"/>
    <property type="project" value="UniProtKB-KW"/>
</dbReference>
<keyword evidence="3" id="KW-0805">Transcription regulation</keyword>
<dbReference type="GO" id="GO:0000160">
    <property type="term" value="P:phosphorelay signal transduction system"/>
    <property type="evidence" value="ECO:0007669"/>
    <property type="project" value="InterPro"/>
</dbReference>
<dbReference type="SUPFAM" id="SSF52172">
    <property type="entry name" value="CheY-like"/>
    <property type="match status" value="1"/>
</dbReference>
<dbReference type="PANTHER" id="PTHR32071:SF81">
    <property type="entry name" value="PROPIONATE CATABOLISM OPERON REGULATORY PROTEIN"/>
    <property type="match status" value="1"/>
</dbReference>
<dbReference type="CDD" id="cd00156">
    <property type="entry name" value="REC"/>
    <property type="match status" value="1"/>
</dbReference>
<dbReference type="AlphaFoldDB" id="A0A6G1VRV3"/>
<dbReference type="Gene3D" id="3.40.50.300">
    <property type="entry name" value="P-loop containing nucleotide triphosphate hydrolases"/>
    <property type="match status" value="1"/>
</dbReference>
<dbReference type="InterPro" id="IPR009057">
    <property type="entry name" value="Homeodomain-like_sf"/>
</dbReference>
<dbReference type="InterPro" id="IPR027417">
    <property type="entry name" value="P-loop_NTPase"/>
</dbReference>
<dbReference type="Gene3D" id="3.40.50.2300">
    <property type="match status" value="1"/>
</dbReference>
<dbReference type="Proteomes" id="UP000477980">
    <property type="component" value="Unassembled WGS sequence"/>
</dbReference>
<evidence type="ECO:0000259" key="8">
    <source>
        <dbReference type="PROSITE" id="PS50045"/>
    </source>
</evidence>
<dbReference type="Pfam" id="PF25601">
    <property type="entry name" value="AAA_lid_14"/>
    <property type="match status" value="1"/>
</dbReference>
<protein>
    <submittedName>
        <fullName evidence="10">Sigma-54-dependent Fis family transcriptional regulator</fullName>
    </submittedName>
</protein>
<accession>A0A6G1VRV3</accession>
<organism evidence="10 11">
    <name type="scientific">Segatella copri</name>
    <dbReference type="NCBI Taxonomy" id="165179"/>
    <lineage>
        <taxon>Bacteria</taxon>
        <taxon>Pseudomonadati</taxon>
        <taxon>Bacteroidota</taxon>
        <taxon>Bacteroidia</taxon>
        <taxon>Bacteroidales</taxon>
        <taxon>Prevotellaceae</taxon>
        <taxon>Segatella</taxon>
    </lineage>
</organism>
<evidence type="ECO:0000256" key="4">
    <source>
        <dbReference type="ARBA" id="ARBA00023125"/>
    </source>
</evidence>
<dbReference type="Pfam" id="PF00158">
    <property type="entry name" value="Sigma54_activat"/>
    <property type="match status" value="1"/>
</dbReference>
<dbReference type="SMART" id="SM00382">
    <property type="entry name" value="AAA"/>
    <property type="match status" value="1"/>
</dbReference>
<dbReference type="SMART" id="SM00448">
    <property type="entry name" value="REC"/>
    <property type="match status" value="1"/>
</dbReference>
<dbReference type="SUPFAM" id="SSF46689">
    <property type="entry name" value="Homeodomain-like"/>
    <property type="match status" value="1"/>
</dbReference>
<keyword evidence="4" id="KW-0238">DNA-binding</keyword>
<dbReference type="Pfam" id="PF02954">
    <property type="entry name" value="HTH_8"/>
    <property type="match status" value="1"/>
</dbReference>
<sequence>MEKILIVEDDIAFGTMIQTWLRKKGFEVEKTTSVKAAIQVCEEAERGFDLVLSDLRLPDHDGIFLLQWMRKHGVQVPFIVMTSYAEIQNVVLAMKSGATDYVAKPFHPEILLDKIKEAIKTPKKQDPYAASADSQRSTDTNSTPTDAAPGKQAGNQASSANGDVPKYLEGESEASRKLYSFVSLVAPTPMSVLILGASGTGKEYVARRIHELSTRANKPFFALDCGAIPKEVAASEFFGHVKGSFTGADQDKKGAFEIANGGTLFLDEMGNLNYEVQVQLLRALQERKIRPVGSNKEIDIDIRLVCATNENLAQRVAEGNFREDLYHRINEFTIYMPELKDRGADLFLFADLFIKHANKELNRNVEGLDGKAKERIAAYNWPGNLRELNNVMKRATLLATGRYIGVTELEQSMAHIQPQAPTTLHDEETELQRIEAALKAAGGNKSKAALLLAVDRKTLYNKMKKYGI</sequence>
<dbReference type="PROSITE" id="PS00676">
    <property type="entry name" value="SIGMA54_INTERACT_2"/>
    <property type="match status" value="1"/>
</dbReference>
<dbReference type="PRINTS" id="PR01590">
    <property type="entry name" value="HTHFIS"/>
</dbReference>
<evidence type="ECO:0000313" key="11">
    <source>
        <dbReference type="Proteomes" id="UP000477980"/>
    </source>
</evidence>
<dbReference type="GO" id="GO:0043565">
    <property type="term" value="F:sequence-specific DNA binding"/>
    <property type="evidence" value="ECO:0007669"/>
    <property type="project" value="InterPro"/>
</dbReference>
<proteinExistence type="predicted"/>
<dbReference type="PANTHER" id="PTHR32071">
    <property type="entry name" value="TRANSCRIPTIONAL REGULATORY PROTEIN"/>
    <property type="match status" value="1"/>
</dbReference>
<dbReference type="EMBL" id="VZAH01000131">
    <property type="protein sequence ID" value="MQP15371.1"/>
    <property type="molecule type" value="Genomic_DNA"/>
</dbReference>
<dbReference type="InterPro" id="IPR001789">
    <property type="entry name" value="Sig_transdc_resp-reg_receiver"/>
</dbReference>
<dbReference type="InterPro" id="IPR003593">
    <property type="entry name" value="AAA+_ATPase"/>
</dbReference>
<dbReference type="InterPro" id="IPR002078">
    <property type="entry name" value="Sigma_54_int"/>
</dbReference>